<evidence type="ECO:0000313" key="3">
    <source>
        <dbReference type="Proteomes" id="UP000323917"/>
    </source>
</evidence>
<protein>
    <submittedName>
        <fullName evidence="2">Uncharacterized protein</fullName>
    </submittedName>
</protein>
<keyword evidence="3" id="KW-1185">Reference proteome</keyword>
<dbReference type="EMBL" id="CP042913">
    <property type="protein sequence ID" value="QEG35831.1"/>
    <property type="molecule type" value="Genomic_DNA"/>
</dbReference>
<dbReference type="Proteomes" id="UP000323917">
    <property type="component" value="Chromosome"/>
</dbReference>
<feature type="compositionally biased region" description="Basic and acidic residues" evidence="1">
    <location>
        <begin position="32"/>
        <end position="50"/>
    </location>
</feature>
<name>A0A5B9QNY9_9BACT</name>
<evidence type="ECO:0000256" key="1">
    <source>
        <dbReference type="SAM" id="MobiDB-lite"/>
    </source>
</evidence>
<dbReference type="AlphaFoldDB" id="A0A5B9QNY9"/>
<sequence length="137" mass="14893">MKQKRSMDEALTAAKELRKNLVATPAAPQPESESHLKVVDSPKVSQERKPVNTQAEVDASISLNSEQSAGFVASVKPIWVRHTIGLRDTTSLSLRDAADGQKRKERYGKLGVGEPANEQEIADLGITLALKQLGYLS</sequence>
<dbReference type="RefSeq" id="WP_148074284.1">
    <property type="nucleotide sequence ID" value="NZ_CP042913.1"/>
</dbReference>
<dbReference type="OrthoDB" id="295691at2"/>
<organism evidence="2 3">
    <name type="scientific">Bythopirellula goksoeyrii</name>
    <dbReference type="NCBI Taxonomy" id="1400387"/>
    <lineage>
        <taxon>Bacteria</taxon>
        <taxon>Pseudomonadati</taxon>
        <taxon>Planctomycetota</taxon>
        <taxon>Planctomycetia</taxon>
        <taxon>Pirellulales</taxon>
        <taxon>Lacipirellulaceae</taxon>
        <taxon>Bythopirellula</taxon>
    </lineage>
</organism>
<reference evidence="2 3" key="1">
    <citation type="submission" date="2019-08" db="EMBL/GenBank/DDBJ databases">
        <title>Deep-cultivation of Planctomycetes and their phenomic and genomic characterization uncovers novel biology.</title>
        <authorList>
            <person name="Wiegand S."/>
            <person name="Jogler M."/>
            <person name="Boedeker C."/>
            <person name="Pinto D."/>
            <person name="Vollmers J."/>
            <person name="Rivas-Marin E."/>
            <person name="Kohn T."/>
            <person name="Peeters S.H."/>
            <person name="Heuer A."/>
            <person name="Rast P."/>
            <person name="Oberbeckmann S."/>
            <person name="Bunk B."/>
            <person name="Jeske O."/>
            <person name="Meyerdierks A."/>
            <person name="Storesund J.E."/>
            <person name="Kallscheuer N."/>
            <person name="Luecker S."/>
            <person name="Lage O.M."/>
            <person name="Pohl T."/>
            <person name="Merkel B.J."/>
            <person name="Hornburger P."/>
            <person name="Mueller R.-W."/>
            <person name="Bruemmer F."/>
            <person name="Labrenz M."/>
            <person name="Spormann A.M."/>
            <person name="Op den Camp H."/>
            <person name="Overmann J."/>
            <person name="Amann R."/>
            <person name="Jetten M.S.M."/>
            <person name="Mascher T."/>
            <person name="Medema M.H."/>
            <person name="Devos D.P."/>
            <person name="Kaster A.-K."/>
            <person name="Ovreas L."/>
            <person name="Rohde M."/>
            <person name="Galperin M.Y."/>
            <person name="Jogler C."/>
        </authorList>
    </citation>
    <scope>NUCLEOTIDE SEQUENCE [LARGE SCALE GENOMIC DNA]</scope>
    <source>
        <strain evidence="2 3">Pr1d</strain>
    </source>
</reference>
<feature type="region of interest" description="Disordered" evidence="1">
    <location>
        <begin position="1"/>
        <end position="55"/>
    </location>
</feature>
<dbReference type="KEGG" id="bgok:Pr1d_31370"/>
<accession>A0A5B9QNY9</accession>
<gene>
    <name evidence="2" type="ORF">Pr1d_31370</name>
</gene>
<evidence type="ECO:0000313" key="2">
    <source>
        <dbReference type="EMBL" id="QEG35831.1"/>
    </source>
</evidence>
<proteinExistence type="predicted"/>